<keyword evidence="2" id="KW-1185">Reference proteome</keyword>
<name>A0ABS1YY95_9FLAO</name>
<proteinExistence type="predicted"/>
<evidence type="ECO:0000313" key="1">
    <source>
        <dbReference type="EMBL" id="MBM0651227.1"/>
    </source>
</evidence>
<accession>A0ABS1YY95</accession>
<protein>
    <recommendedName>
        <fullName evidence="3">DNA-binding protein</fullName>
    </recommendedName>
</protein>
<reference evidence="1 2" key="1">
    <citation type="submission" date="2021-01" db="EMBL/GenBank/DDBJ databases">
        <title>Evidence that Capnocytophaga endodontalis is a later homotypic synonym for Capnocytophaga genospecies AHN8471, and request for opinion on proposed recognition of strain AHN8471 as type strain of the species.</title>
        <authorList>
            <person name="Nicholson A.C."/>
            <person name="Hopper C.L."/>
            <person name="Gulvik C.A."/>
            <person name="Mcquiston J.R."/>
            <person name="Lau E.F."/>
        </authorList>
    </citation>
    <scope>NUCLEOTIDE SEQUENCE [LARGE SCALE GENOMIC DNA]</scope>
    <source>
        <strain evidence="1 2">AHN9576</strain>
    </source>
</reference>
<dbReference type="Proteomes" id="UP000603506">
    <property type="component" value="Unassembled WGS sequence"/>
</dbReference>
<evidence type="ECO:0008006" key="3">
    <source>
        <dbReference type="Google" id="ProtNLM"/>
    </source>
</evidence>
<sequence length="71" mass="8264">MTKKEKNINKKNLCDKYGVKITISEVLTDEYDSNKVYFPKKLAEANAVMRKVCLPKEFFAEKETTKEMQIA</sequence>
<dbReference type="EMBL" id="JAEUAH010000014">
    <property type="protein sequence ID" value="MBM0651227.1"/>
    <property type="molecule type" value="Genomic_DNA"/>
</dbReference>
<dbReference type="RefSeq" id="WP_203084800.1">
    <property type="nucleotide sequence ID" value="NZ_JAESPH010000002.1"/>
</dbReference>
<organism evidence="1 2">
    <name type="scientific">Capnocytophaga genosp. AHN8471</name>
    <dbReference type="NCBI Taxonomy" id="327574"/>
    <lineage>
        <taxon>Bacteria</taxon>
        <taxon>Pseudomonadati</taxon>
        <taxon>Bacteroidota</taxon>
        <taxon>Flavobacteriia</taxon>
        <taxon>Flavobacteriales</taxon>
        <taxon>Flavobacteriaceae</taxon>
        <taxon>Capnocytophaga</taxon>
    </lineage>
</organism>
<evidence type="ECO:0000313" key="2">
    <source>
        <dbReference type="Proteomes" id="UP000603506"/>
    </source>
</evidence>
<gene>
    <name evidence="1" type="ORF">JNB19_10760</name>
</gene>
<comment type="caution">
    <text evidence="1">The sequence shown here is derived from an EMBL/GenBank/DDBJ whole genome shotgun (WGS) entry which is preliminary data.</text>
</comment>